<dbReference type="InterPro" id="IPR013820">
    <property type="entry name" value="ATP_PRibTrfase_cat"/>
</dbReference>
<dbReference type="PROSITE" id="PS01316">
    <property type="entry name" value="ATP_P_PHORIBOSYLTR"/>
    <property type="match status" value="1"/>
</dbReference>
<dbReference type="NCBIfam" id="TIGR00070">
    <property type="entry name" value="hisG"/>
    <property type="match status" value="1"/>
</dbReference>
<evidence type="ECO:0000256" key="16">
    <source>
        <dbReference type="HAMAP-Rule" id="MF_01018"/>
    </source>
</evidence>
<comment type="domain">
    <text evidence="16">Lacks the C-terminal regulatory region which is replaced by HisZ.</text>
</comment>
<keyword evidence="8 16" id="KW-0963">Cytoplasm</keyword>
<evidence type="ECO:0000313" key="18">
    <source>
        <dbReference type="EMBL" id="MBI3127469.1"/>
    </source>
</evidence>
<dbReference type="InterPro" id="IPR001348">
    <property type="entry name" value="ATP_PRibTrfase_HisG"/>
</dbReference>
<evidence type="ECO:0000256" key="15">
    <source>
        <dbReference type="ARBA" id="ARBA00024861"/>
    </source>
</evidence>
<organism evidence="18 19">
    <name type="scientific">Tectimicrobiota bacterium</name>
    <dbReference type="NCBI Taxonomy" id="2528274"/>
    <lineage>
        <taxon>Bacteria</taxon>
        <taxon>Pseudomonadati</taxon>
        <taxon>Nitrospinota/Tectimicrobiota group</taxon>
        <taxon>Candidatus Tectimicrobiota</taxon>
    </lineage>
</organism>
<evidence type="ECO:0000256" key="12">
    <source>
        <dbReference type="ARBA" id="ARBA00022741"/>
    </source>
</evidence>
<comment type="similarity">
    <text evidence="4 16">Belongs to the ATP phosphoribosyltransferase family. Short subfamily.</text>
</comment>
<comment type="subunit">
    <text evidence="5 16">Heteromultimer composed of HisG and HisZ subunits.</text>
</comment>
<evidence type="ECO:0000256" key="13">
    <source>
        <dbReference type="ARBA" id="ARBA00022840"/>
    </source>
</evidence>
<dbReference type="FunFam" id="3.40.190.10:FF:000008">
    <property type="entry name" value="ATP phosphoribosyltransferase"/>
    <property type="match status" value="1"/>
</dbReference>
<keyword evidence="13 16" id="KW-0067">ATP-binding</keyword>
<dbReference type="InterPro" id="IPR024893">
    <property type="entry name" value="ATP_PRibTrfase_HisG_short"/>
</dbReference>
<name>A0A932HXE4_UNCTE</name>
<dbReference type="Proteomes" id="UP000782312">
    <property type="component" value="Unassembled WGS sequence"/>
</dbReference>
<evidence type="ECO:0000256" key="8">
    <source>
        <dbReference type="ARBA" id="ARBA00022490"/>
    </source>
</evidence>
<reference evidence="18" key="1">
    <citation type="submission" date="2020-07" db="EMBL/GenBank/DDBJ databases">
        <title>Huge and variable diversity of episymbiotic CPR bacteria and DPANN archaea in groundwater ecosystems.</title>
        <authorList>
            <person name="He C.Y."/>
            <person name="Keren R."/>
            <person name="Whittaker M."/>
            <person name="Farag I.F."/>
            <person name="Doudna J."/>
            <person name="Cate J.H.D."/>
            <person name="Banfield J.F."/>
        </authorList>
    </citation>
    <scope>NUCLEOTIDE SEQUENCE</scope>
    <source>
        <strain evidence="18">NC_groundwater_763_Ag_S-0.2um_68_21</strain>
    </source>
</reference>
<dbReference type="GO" id="GO:0000105">
    <property type="term" value="P:L-histidine biosynthetic process"/>
    <property type="evidence" value="ECO:0007669"/>
    <property type="project" value="UniProtKB-UniRule"/>
</dbReference>
<dbReference type="PANTHER" id="PTHR21403">
    <property type="entry name" value="ATP PHOSPHORIBOSYLTRANSFERASE ATP-PRTASE"/>
    <property type="match status" value="1"/>
</dbReference>
<evidence type="ECO:0000256" key="3">
    <source>
        <dbReference type="ARBA" id="ARBA00004667"/>
    </source>
</evidence>
<evidence type="ECO:0000256" key="1">
    <source>
        <dbReference type="ARBA" id="ARBA00000915"/>
    </source>
</evidence>
<dbReference type="HAMAP" id="MF_01018">
    <property type="entry name" value="HisG_Short"/>
    <property type="match status" value="1"/>
</dbReference>
<dbReference type="GO" id="GO:0005524">
    <property type="term" value="F:ATP binding"/>
    <property type="evidence" value="ECO:0007669"/>
    <property type="project" value="UniProtKB-KW"/>
</dbReference>
<sequence>MSARKEKPAAELAIALPKGRIFREAAGRLLKAGLLSKPISDESRILIQEDAGTGLRVLILRNYDVPTYVERGAADLGVIGRDVLLEQGRDVYEPLDLGFAPCRLMVAAPRGVEWEELRRRMGLRVATKFPNITARYFAEQGVQAQVIRLYGNVEIAPATGVADVIVDLVDTGGTLRANGLEPIREIFHATARLIVNRASLKTKHGRVSEFMARLKKACAPDGGPPRRARKP</sequence>
<dbReference type="GO" id="GO:0005737">
    <property type="term" value="C:cytoplasm"/>
    <property type="evidence" value="ECO:0007669"/>
    <property type="project" value="UniProtKB-SubCell"/>
</dbReference>
<keyword evidence="9 16" id="KW-0028">Amino-acid biosynthesis</keyword>
<evidence type="ECO:0000256" key="9">
    <source>
        <dbReference type="ARBA" id="ARBA00022605"/>
    </source>
</evidence>
<evidence type="ECO:0000313" key="19">
    <source>
        <dbReference type="Proteomes" id="UP000782312"/>
    </source>
</evidence>
<protein>
    <recommendedName>
        <fullName evidence="7 16">ATP phosphoribosyltransferase</fullName>
        <shortName evidence="16">ATP-PRT</shortName>
        <shortName evidence="16">ATP-PRTase</shortName>
        <ecNumber evidence="6 16">2.4.2.17</ecNumber>
    </recommendedName>
</protein>
<evidence type="ECO:0000256" key="2">
    <source>
        <dbReference type="ARBA" id="ARBA00004496"/>
    </source>
</evidence>
<evidence type="ECO:0000256" key="4">
    <source>
        <dbReference type="ARBA" id="ARBA00009489"/>
    </source>
</evidence>
<dbReference type="EC" id="2.4.2.17" evidence="6 16"/>
<dbReference type="Pfam" id="PF01634">
    <property type="entry name" value="HisG"/>
    <property type="match status" value="1"/>
</dbReference>
<evidence type="ECO:0000256" key="14">
    <source>
        <dbReference type="ARBA" id="ARBA00023102"/>
    </source>
</evidence>
<accession>A0A932HXE4</accession>
<comment type="function">
    <text evidence="15 16">Catalyzes the condensation of ATP and 5-phosphoribose 1-diphosphate to form N'-(5'-phosphoribosyl)-ATP (PR-ATP). Has a crucial role in the pathway because the rate of histidine biosynthesis seems to be controlled primarily by regulation of HisG enzymatic activity.</text>
</comment>
<proteinExistence type="inferred from homology"/>
<dbReference type="AlphaFoldDB" id="A0A932HXE4"/>
<keyword evidence="11 16" id="KW-0808">Transferase</keyword>
<dbReference type="Gene3D" id="3.40.190.10">
    <property type="entry name" value="Periplasmic binding protein-like II"/>
    <property type="match status" value="2"/>
</dbReference>
<dbReference type="CDD" id="cd13595">
    <property type="entry name" value="PBP2_HisGs"/>
    <property type="match status" value="1"/>
</dbReference>
<keyword evidence="12 16" id="KW-0547">Nucleotide-binding</keyword>
<evidence type="ECO:0000256" key="6">
    <source>
        <dbReference type="ARBA" id="ARBA00011946"/>
    </source>
</evidence>
<comment type="catalytic activity">
    <reaction evidence="1 16">
        <text>1-(5-phospho-beta-D-ribosyl)-ATP + diphosphate = 5-phospho-alpha-D-ribose 1-diphosphate + ATP</text>
        <dbReference type="Rhea" id="RHEA:18473"/>
        <dbReference type="ChEBI" id="CHEBI:30616"/>
        <dbReference type="ChEBI" id="CHEBI:33019"/>
        <dbReference type="ChEBI" id="CHEBI:58017"/>
        <dbReference type="ChEBI" id="CHEBI:73183"/>
        <dbReference type="EC" id="2.4.2.17"/>
    </reaction>
</comment>
<dbReference type="PANTHER" id="PTHR21403:SF8">
    <property type="entry name" value="ATP PHOSPHORIBOSYLTRANSFERASE"/>
    <property type="match status" value="1"/>
</dbReference>
<comment type="subcellular location">
    <subcellularLocation>
        <location evidence="2 16">Cytoplasm</location>
    </subcellularLocation>
</comment>
<dbReference type="InterPro" id="IPR018198">
    <property type="entry name" value="ATP_PRibTrfase_CS"/>
</dbReference>
<keyword evidence="10 16" id="KW-0328">Glycosyltransferase</keyword>
<feature type="domain" description="ATP phosphoribosyltransferase catalytic" evidence="17">
    <location>
        <begin position="61"/>
        <end position="215"/>
    </location>
</feature>
<dbReference type="GO" id="GO:0003879">
    <property type="term" value="F:ATP phosphoribosyltransferase activity"/>
    <property type="evidence" value="ECO:0007669"/>
    <property type="project" value="UniProtKB-UniRule"/>
</dbReference>
<evidence type="ECO:0000256" key="5">
    <source>
        <dbReference type="ARBA" id="ARBA00011496"/>
    </source>
</evidence>
<dbReference type="SUPFAM" id="SSF53850">
    <property type="entry name" value="Periplasmic binding protein-like II"/>
    <property type="match status" value="1"/>
</dbReference>
<dbReference type="EMBL" id="JACPUR010000017">
    <property type="protein sequence ID" value="MBI3127469.1"/>
    <property type="molecule type" value="Genomic_DNA"/>
</dbReference>
<evidence type="ECO:0000256" key="11">
    <source>
        <dbReference type="ARBA" id="ARBA00022679"/>
    </source>
</evidence>
<gene>
    <name evidence="16" type="primary">hisG</name>
    <name evidence="18" type="ORF">HYZ11_07685</name>
</gene>
<evidence type="ECO:0000256" key="7">
    <source>
        <dbReference type="ARBA" id="ARBA00020998"/>
    </source>
</evidence>
<keyword evidence="14 16" id="KW-0368">Histidine biosynthesis</keyword>
<evidence type="ECO:0000259" key="17">
    <source>
        <dbReference type="Pfam" id="PF01634"/>
    </source>
</evidence>
<evidence type="ECO:0000256" key="10">
    <source>
        <dbReference type="ARBA" id="ARBA00022676"/>
    </source>
</evidence>
<comment type="caution">
    <text evidence="18">The sequence shown here is derived from an EMBL/GenBank/DDBJ whole genome shotgun (WGS) entry which is preliminary data.</text>
</comment>
<comment type="pathway">
    <text evidence="3 16">Amino-acid biosynthesis; L-histidine biosynthesis; L-histidine from 5-phospho-alpha-D-ribose 1-diphosphate: step 1/9.</text>
</comment>